<feature type="non-terminal residue" evidence="2">
    <location>
        <position position="69"/>
    </location>
</feature>
<evidence type="ECO:0000313" key="2">
    <source>
        <dbReference type="EMBL" id="CAI0380854.1"/>
    </source>
</evidence>
<dbReference type="EMBL" id="CAMGYJ010000002">
    <property type="protein sequence ID" value="CAI0380854.1"/>
    <property type="molecule type" value="Genomic_DNA"/>
</dbReference>
<reference evidence="2" key="1">
    <citation type="submission" date="2022-08" db="EMBL/GenBank/DDBJ databases">
        <authorList>
            <person name="Gutierrez-Valencia J."/>
        </authorList>
    </citation>
    <scope>NUCLEOTIDE SEQUENCE</scope>
</reference>
<comment type="caution">
    <text evidence="2">The sequence shown here is derived from an EMBL/GenBank/DDBJ whole genome shotgun (WGS) entry which is preliminary data.</text>
</comment>
<evidence type="ECO:0000256" key="1">
    <source>
        <dbReference type="SAM" id="MobiDB-lite"/>
    </source>
</evidence>
<dbReference type="AlphaFoldDB" id="A0AAV0H7B0"/>
<proteinExistence type="predicted"/>
<accession>A0AAV0H7B0</accession>
<evidence type="ECO:0000313" key="3">
    <source>
        <dbReference type="Proteomes" id="UP001154282"/>
    </source>
</evidence>
<feature type="compositionally biased region" description="Polar residues" evidence="1">
    <location>
        <begin position="40"/>
        <end position="61"/>
    </location>
</feature>
<dbReference type="Proteomes" id="UP001154282">
    <property type="component" value="Unassembled WGS sequence"/>
</dbReference>
<organism evidence="2 3">
    <name type="scientific">Linum tenue</name>
    <dbReference type="NCBI Taxonomy" id="586396"/>
    <lineage>
        <taxon>Eukaryota</taxon>
        <taxon>Viridiplantae</taxon>
        <taxon>Streptophyta</taxon>
        <taxon>Embryophyta</taxon>
        <taxon>Tracheophyta</taxon>
        <taxon>Spermatophyta</taxon>
        <taxon>Magnoliopsida</taxon>
        <taxon>eudicotyledons</taxon>
        <taxon>Gunneridae</taxon>
        <taxon>Pentapetalae</taxon>
        <taxon>rosids</taxon>
        <taxon>fabids</taxon>
        <taxon>Malpighiales</taxon>
        <taxon>Linaceae</taxon>
        <taxon>Linum</taxon>
    </lineage>
</organism>
<name>A0AAV0H7B0_9ROSI</name>
<protein>
    <submittedName>
        <fullName evidence="2">Uncharacterized protein</fullName>
    </submittedName>
</protein>
<sequence length="69" mass="7849">MQPRSVAQRIFIGRRLQNHSLFRRSSLLLRLVKLKSRSSPQSNSLNDVFSSHPPISNSLSRSLPPPHFA</sequence>
<keyword evidence="3" id="KW-1185">Reference proteome</keyword>
<gene>
    <name evidence="2" type="ORF">LITE_LOCUS2860</name>
</gene>
<feature type="region of interest" description="Disordered" evidence="1">
    <location>
        <begin position="36"/>
        <end position="69"/>
    </location>
</feature>